<name>A0ABU9JX92_9BACI</name>
<proteinExistence type="predicted"/>
<protein>
    <recommendedName>
        <fullName evidence="3">WYL domain-containing protein</fullName>
    </recommendedName>
</protein>
<dbReference type="Proteomes" id="UP001459714">
    <property type="component" value="Unassembled WGS sequence"/>
</dbReference>
<evidence type="ECO:0000313" key="2">
    <source>
        <dbReference type="Proteomes" id="UP001459714"/>
    </source>
</evidence>
<reference evidence="1 2" key="1">
    <citation type="submission" date="2024-03" db="EMBL/GenBank/DDBJ databases">
        <title>Bacilli Hybrid Assemblies.</title>
        <authorList>
            <person name="Kovac J."/>
        </authorList>
    </citation>
    <scope>NUCLEOTIDE SEQUENCE [LARGE SCALE GENOMIC DNA]</scope>
    <source>
        <strain evidence="1 2">FSL M8-0022</strain>
    </source>
</reference>
<evidence type="ECO:0000313" key="1">
    <source>
        <dbReference type="EMBL" id="MEL3957034.1"/>
    </source>
</evidence>
<keyword evidence="2" id="KW-1185">Reference proteome</keyword>
<sequence>MKTLLLNAAKSGERLEMIYLSEKNIITHRIITVRRIGEEHFQAYCYTKRQIRTFKIKNVLSIVPLRSRKRAN</sequence>
<evidence type="ECO:0008006" key="3">
    <source>
        <dbReference type="Google" id="ProtNLM"/>
    </source>
</evidence>
<organism evidence="1 2">
    <name type="scientific">Caldifermentibacillus hisashii</name>
    <dbReference type="NCBI Taxonomy" id="996558"/>
    <lineage>
        <taxon>Bacteria</taxon>
        <taxon>Bacillati</taxon>
        <taxon>Bacillota</taxon>
        <taxon>Bacilli</taxon>
        <taxon>Bacillales</taxon>
        <taxon>Bacillaceae</taxon>
        <taxon>Caldifermentibacillus</taxon>
    </lineage>
</organism>
<accession>A0ABU9JX92</accession>
<gene>
    <name evidence="1" type="ORF">NST17_07470</name>
</gene>
<dbReference type="RefSeq" id="WP_108897853.1">
    <property type="nucleotide sequence ID" value="NZ_CP150143.1"/>
</dbReference>
<dbReference type="EMBL" id="JBBYAK010000001">
    <property type="protein sequence ID" value="MEL3957034.1"/>
    <property type="molecule type" value="Genomic_DNA"/>
</dbReference>
<comment type="caution">
    <text evidence="1">The sequence shown here is derived from an EMBL/GenBank/DDBJ whole genome shotgun (WGS) entry which is preliminary data.</text>
</comment>